<reference evidence="2 3" key="1">
    <citation type="journal article" date="2020" name="Genomics">
        <title>Complete, high-quality genomes from long-read metagenomic sequencing of two wolf lichen thalli reveals enigmatic genome architecture.</title>
        <authorList>
            <person name="McKenzie S.K."/>
            <person name="Walston R.F."/>
            <person name="Allen J.L."/>
        </authorList>
    </citation>
    <scope>NUCLEOTIDE SEQUENCE [LARGE SCALE GENOMIC DNA]</scope>
    <source>
        <strain evidence="2">WasteWater1</strain>
    </source>
</reference>
<evidence type="ECO:0000256" key="1">
    <source>
        <dbReference type="SAM" id="MobiDB-lite"/>
    </source>
</evidence>
<dbReference type="Proteomes" id="UP000593566">
    <property type="component" value="Unassembled WGS sequence"/>
</dbReference>
<dbReference type="RefSeq" id="XP_037148114.1">
    <property type="nucleotide sequence ID" value="XM_037296933.1"/>
</dbReference>
<dbReference type="GeneID" id="59334435"/>
<keyword evidence="3" id="KW-1185">Reference proteome</keyword>
<proteinExistence type="predicted"/>
<gene>
    <name evidence="2" type="ORF">HO133_006030</name>
</gene>
<feature type="compositionally biased region" description="Pro residues" evidence="1">
    <location>
        <begin position="90"/>
        <end position="110"/>
    </location>
</feature>
<evidence type="ECO:0000313" key="2">
    <source>
        <dbReference type="EMBL" id="KAF6218679.1"/>
    </source>
</evidence>
<accession>A0A8H6C8N6</accession>
<dbReference type="EMBL" id="JACCJB010000022">
    <property type="protein sequence ID" value="KAF6218679.1"/>
    <property type="molecule type" value="Genomic_DNA"/>
</dbReference>
<comment type="caution">
    <text evidence="2">The sequence shown here is derived from an EMBL/GenBank/DDBJ whole genome shotgun (WGS) entry which is preliminary data.</text>
</comment>
<protein>
    <submittedName>
        <fullName evidence="2">Uncharacterized protein</fullName>
    </submittedName>
</protein>
<sequence length="234" mass="24398">MPEETRYFTLSGNVPNGGVPPGRTLASLANPPSGPDPAHHPFRNGHGPPPPYSGPPDNAHSPQRARPPRTLSPHPGTGGGGPAPYHPTLHPGPPPPAPRAPAPPAPPYEPPGQYLDGHPLHGGDGWSYLAPGEHTTIHFVGDGTRPCDHPRPRPFAFTRHKVPSRTSVRDLIRALGAPPGDGVGVTEMLELGDGRFAAGLTVTQGGADAGRSLGEVGWTQGRSEGKPIWIVVMV</sequence>
<dbReference type="AlphaFoldDB" id="A0A8H6C8N6"/>
<evidence type="ECO:0000313" key="3">
    <source>
        <dbReference type="Proteomes" id="UP000593566"/>
    </source>
</evidence>
<organism evidence="2 3">
    <name type="scientific">Letharia lupina</name>
    <dbReference type="NCBI Taxonomy" id="560253"/>
    <lineage>
        <taxon>Eukaryota</taxon>
        <taxon>Fungi</taxon>
        <taxon>Dikarya</taxon>
        <taxon>Ascomycota</taxon>
        <taxon>Pezizomycotina</taxon>
        <taxon>Lecanoromycetes</taxon>
        <taxon>OSLEUM clade</taxon>
        <taxon>Lecanoromycetidae</taxon>
        <taxon>Lecanorales</taxon>
        <taxon>Lecanorineae</taxon>
        <taxon>Parmeliaceae</taxon>
        <taxon>Letharia</taxon>
    </lineage>
</organism>
<feature type="region of interest" description="Disordered" evidence="1">
    <location>
        <begin position="1"/>
        <end position="127"/>
    </location>
</feature>
<name>A0A8H6C8N6_9LECA</name>